<reference evidence="1" key="2">
    <citation type="journal article" date="2022" name="New Phytol.">
        <title>Evolutionary transition to the ectomycorrhizal habit in the genomes of a hyperdiverse lineage of mushroom-forming fungi.</title>
        <authorList>
            <person name="Looney B."/>
            <person name="Miyauchi S."/>
            <person name="Morin E."/>
            <person name="Drula E."/>
            <person name="Courty P.E."/>
            <person name="Kohler A."/>
            <person name="Kuo A."/>
            <person name="LaButti K."/>
            <person name="Pangilinan J."/>
            <person name="Lipzen A."/>
            <person name="Riley R."/>
            <person name="Andreopoulos W."/>
            <person name="He G."/>
            <person name="Johnson J."/>
            <person name="Nolan M."/>
            <person name="Tritt A."/>
            <person name="Barry K.W."/>
            <person name="Grigoriev I.V."/>
            <person name="Nagy L.G."/>
            <person name="Hibbett D."/>
            <person name="Henrissat B."/>
            <person name="Matheny P.B."/>
            <person name="Labbe J."/>
            <person name="Martin F.M."/>
        </authorList>
    </citation>
    <scope>NUCLEOTIDE SEQUENCE</scope>
    <source>
        <strain evidence="1">EC-137</strain>
    </source>
</reference>
<comment type="caution">
    <text evidence="1">The sequence shown here is derived from an EMBL/GenBank/DDBJ whole genome shotgun (WGS) entry which is preliminary data.</text>
</comment>
<sequence length="174" mass="19404">MSTCAICLDALKSPTAFPCGHVFCYNCIAQSIHKLNPLSTTSCPTCRASFPLVSINAALVPPHLRPFFLAPFRRLYLDDPSPSAPSDPSSFKQAAQLASLRSENAALRQSSTAWRRRAEVHAATALGLAAFLRMARTQMREERDALRKREEDLQRREMVLNKYVCASRMFLAIC</sequence>
<gene>
    <name evidence="1" type="ORF">K488DRAFT_41649</name>
</gene>
<organism evidence="1 2">
    <name type="scientific">Vararia minispora EC-137</name>
    <dbReference type="NCBI Taxonomy" id="1314806"/>
    <lineage>
        <taxon>Eukaryota</taxon>
        <taxon>Fungi</taxon>
        <taxon>Dikarya</taxon>
        <taxon>Basidiomycota</taxon>
        <taxon>Agaricomycotina</taxon>
        <taxon>Agaricomycetes</taxon>
        <taxon>Russulales</taxon>
        <taxon>Lachnocladiaceae</taxon>
        <taxon>Vararia</taxon>
    </lineage>
</organism>
<dbReference type="Proteomes" id="UP000814128">
    <property type="component" value="Unassembled WGS sequence"/>
</dbReference>
<reference evidence="1" key="1">
    <citation type="submission" date="2021-02" db="EMBL/GenBank/DDBJ databases">
        <authorList>
            <consortium name="DOE Joint Genome Institute"/>
            <person name="Ahrendt S."/>
            <person name="Looney B.P."/>
            <person name="Miyauchi S."/>
            <person name="Morin E."/>
            <person name="Drula E."/>
            <person name="Courty P.E."/>
            <person name="Chicoki N."/>
            <person name="Fauchery L."/>
            <person name="Kohler A."/>
            <person name="Kuo A."/>
            <person name="Labutti K."/>
            <person name="Pangilinan J."/>
            <person name="Lipzen A."/>
            <person name="Riley R."/>
            <person name="Andreopoulos W."/>
            <person name="He G."/>
            <person name="Johnson J."/>
            <person name="Barry K.W."/>
            <person name="Grigoriev I.V."/>
            <person name="Nagy L."/>
            <person name="Hibbett D."/>
            <person name="Henrissat B."/>
            <person name="Matheny P.B."/>
            <person name="Labbe J."/>
            <person name="Martin F."/>
        </authorList>
    </citation>
    <scope>NUCLEOTIDE SEQUENCE</scope>
    <source>
        <strain evidence="1">EC-137</strain>
    </source>
</reference>
<accession>A0ACB8QY59</accession>
<keyword evidence="2" id="KW-1185">Reference proteome</keyword>
<evidence type="ECO:0000313" key="1">
    <source>
        <dbReference type="EMBL" id="KAI0036196.1"/>
    </source>
</evidence>
<evidence type="ECO:0000313" key="2">
    <source>
        <dbReference type="Proteomes" id="UP000814128"/>
    </source>
</evidence>
<name>A0ACB8QY59_9AGAM</name>
<proteinExistence type="predicted"/>
<protein>
    <submittedName>
        <fullName evidence="1">Uncharacterized protein</fullName>
    </submittedName>
</protein>
<dbReference type="EMBL" id="MU273474">
    <property type="protein sequence ID" value="KAI0036196.1"/>
    <property type="molecule type" value="Genomic_DNA"/>
</dbReference>